<dbReference type="EMBL" id="WFLM01000003">
    <property type="protein sequence ID" value="KAB8038848.1"/>
    <property type="molecule type" value="Genomic_DNA"/>
</dbReference>
<feature type="domain" description="DUF7843" evidence="3">
    <location>
        <begin position="45"/>
        <end position="122"/>
    </location>
</feature>
<dbReference type="InterPro" id="IPR057162">
    <property type="entry name" value="DUF7840"/>
</dbReference>
<accession>A0A6N6VSC6</accession>
<protein>
    <submittedName>
        <fullName evidence="4">DUF4105 domain-containing protein</fullName>
    </submittedName>
</protein>
<name>A0A6N6VSC6_9BACT</name>
<comment type="caution">
    <text evidence="4">The sequence shown here is derived from an EMBL/GenBank/DDBJ whole genome shotgun (WGS) entry which is preliminary data.</text>
</comment>
<evidence type="ECO:0000259" key="1">
    <source>
        <dbReference type="Pfam" id="PF13387"/>
    </source>
</evidence>
<dbReference type="Pfam" id="PF13387">
    <property type="entry name" value="Lnb_N"/>
    <property type="match status" value="1"/>
</dbReference>
<organism evidence="4 5">
    <name type="scientific">Silvanigrella paludirubra</name>
    <dbReference type="NCBI Taxonomy" id="2499159"/>
    <lineage>
        <taxon>Bacteria</taxon>
        <taxon>Pseudomonadati</taxon>
        <taxon>Bdellovibrionota</taxon>
        <taxon>Oligoflexia</taxon>
        <taxon>Silvanigrellales</taxon>
        <taxon>Silvanigrellaceae</taxon>
        <taxon>Silvanigrella</taxon>
    </lineage>
</organism>
<evidence type="ECO:0000313" key="5">
    <source>
        <dbReference type="Proteomes" id="UP000437748"/>
    </source>
</evidence>
<gene>
    <name evidence="4" type="ORF">GCL60_08285</name>
</gene>
<sequence>MIIKNIINYFLYIILFFNCIFQSKKLYGESLSYIDNLIFEAQSKKLWDKRAWIKLLLIPDHFFYNNKRSLISDKSYFLALDGKYNPENELISTLKAFNEPLVINSSMHPQCKYAARFYWLVKELKIDPSKMTFQSCPEYNKFINYLNYEDVSLVFSNYVADGPGTLFGHTFLRLHRNSYSNGDSVLQDDIVNFSAFVPQEKEFLYPIKGLAGGYKGRFSLVPYYQKIQEYNNYESRDLWEYRLNLSKDEIRLLERVLWEVGWFYIDYYYLDHNCAYIMLSILEAVKPDLELTGKLWLYAIPSDTIRIVNRVPKFIKSIHYRPSVLSRYKERMSVLNQNETKIVSNIISNDETVLIKSLSNECDKYCKARTIDSALEYIDYKEKLVGSNNPIEFQNLRNQLLIARSQDGVKSDPLLYSPKSNAPHLGHDSGLVSLNLGSSINGDIYSDLRWRPALHDIEANEQGYSNGLGVGFLDTILRVDYKNKQINLKNFHLLEITSLPEQVPNIQFLAWHFDIGYEYGFGFGDASTQGREYLKMGFGSALFGFENKALLFAIIQGDFGYSSDFGAHIGPTLSIGGLAKLSPYFKLILQSDFSKRYNYERNIDSMEHSLILNYYIAQNFETQIGYVNKNGTNEISLGLRIYY</sequence>
<dbReference type="Pfam" id="PF25222">
    <property type="entry name" value="DUF7840"/>
    <property type="match status" value="1"/>
</dbReference>
<evidence type="ECO:0000259" key="3">
    <source>
        <dbReference type="Pfam" id="PF25225"/>
    </source>
</evidence>
<evidence type="ECO:0000259" key="2">
    <source>
        <dbReference type="Pfam" id="PF25222"/>
    </source>
</evidence>
<dbReference type="Proteomes" id="UP000437748">
    <property type="component" value="Unassembled WGS sequence"/>
</dbReference>
<dbReference type="InterPro" id="IPR057165">
    <property type="entry name" value="DUF7843"/>
</dbReference>
<evidence type="ECO:0000313" key="4">
    <source>
        <dbReference type="EMBL" id="KAB8038848.1"/>
    </source>
</evidence>
<dbReference type="AlphaFoldDB" id="A0A6N6VSC6"/>
<dbReference type="RefSeq" id="WP_153420235.1">
    <property type="nucleotide sequence ID" value="NZ_WFLM01000003.1"/>
</dbReference>
<feature type="domain" description="DUF7840" evidence="2">
    <location>
        <begin position="421"/>
        <end position="642"/>
    </location>
</feature>
<proteinExistence type="predicted"/>
<dbReference type="Pfam" id="PF25225">
    <property type="entry name" value="DUF7843"/>
    <property type="match status" value="1"/>
</dbReference>
<dbReference type="InterPro" id="IPR025178">
    <property type="entry name" value="Lnb_N"/>
</dbReference>
<feature type="domain" description="Lnb N-terminal periplasmic" evidence="1">
    <location>
        <begin position="139"/>
        <end position="309"/>
    </location>
</feature>
<dbReference type="OrthoDB" id="5287439at2"/>
<reference evidence="4 5" key="1">
    <citation type="submission" date="2019-10" db="EMBL/GenBank/DDBJ databases">
        <title>New species of Slilvanegrellaceae.</title>
        <authorList>
            <person name="Pitt A."/>
            <person name="Hahn M.W."/>
        </authorList>
    </citation>
    <scope>NUCLEOTIDE SEQUENCE [LARGE SCALE GENOMIC DNA]</scope>
    <source>
        <strain evidence="4 5">SP-Ram-0.45-NSY-1</strain>
    </source>
</reference>
<keyword evidence="5" id="KW-1185">Reference proteome</keyword>